<dbReference type="AlphaFoldDB" id="A0A6A6X0E2"/>
<dbReference type="OrthoDB" id="194358at2759"/>
<organism evidence="4 5">
    <name type="scientific">Melanomma pulvis-pyrius CBS 109.77</name>
    <dbReference type="NCBI Taxonomy" id="1314802"/>
    <lineage>
        <taxon>Eukaryota</taxon>
        <taxon>Fungi</taxon>
        <taxon>Dikarya</taxon>
        <taxon>Ascomycota</taxon>
        <taxon>Pezizomycotina</taxon>
        <taxon>Dothideomycetes</taxon>
        <taxon>Pleosporomycetidae</taxon>
        <taxon>Pleosporales</taxon>
        <taxon>Melanommataceae</taxon>
        <taxon>Melanomma</taxon>
    </lineage>
</organism>
<name>A0A6A6X0E2_9PLEO</name>
<gene>
    <name evidence="4" type="ORF">K505DRAFT_221529</name>
</gene>
<evidence type="ECO:0000256" key="1">
    <source>
        <dbReference type="ARBA" id="ARBA00022737"/>
    </source>
</evidence>
<protein>
    <recommendedName>
        <fullName evidence="3">Nephrocystin 3-like N-terminal domain-containing protein</fullName>
    </recommendedName>
</protein>
<feature type="repeat" description="ANK" evidence="2">
    <location>
        <begin position="620"/>
        <end position="652"/>
    </location>
</feature>
<feature type="domain" description="Nephrocystin 3-like N-terminal" evidence="3">
    <location>
        <begin position="24"/>
        <end position="194"/>
    </location>
</feature>
<dbReference type="InterPro" id="IPR056884">
    <property type="entry name" value="NPHP3-like_N"/>
</dbReference>
<dbReference type="SUPFAM" id="SSF48403">
    <property type="entry name" value="Ankyrin repeat"/>
    <property type="match status" value="1"/>
</dbReference>
<keyword evidence="5" id="KW-1185">Reference proteome</keyword>
<dbReference type="PROSITE" id="PS50297">
    <property type="entry name" value="ANK_REP_REGION"/>
    <property type="match status" value="1"/>
</dbReference>
<dbReference type="Pfam" id="PF12796">
    <property type="entry name" value="Ank_2"/>
    <property type="match status" value="1"/>
</dbReference>
<dbReference type="Pfam" id="PF24883">
    <property type="entry name" value="NPHP3_N"/>
    <property type="match status" value="1"/>
</dbReference>
<evidence type="ECO:0000256" key="2">
    <source>
        <dbReference type="PROSITE-ProRule" id="PRU00023"/>
    </source>
</evidence>
<dbReference type="PANTHER" id="PTHR10039:SF5">
    <property type="entry name" value="NACHT DOMAIN-CONTAINING PROTEIN"/>
    <property type="match status" value="1"/>
</dbReference>
<dbReference type="Gene3D" id="3.40.50.300">
    <property type="entry name" value="P-loop containing nucleotide triphosphate hydrolases"/>
    <property type="match status" value="1"/>
</dbReference>
<dbReference type="PANTHER" id="PTHR10039">
    <property type="entry name" value="AMELOGENIN"/>
    <property type="match status" value="1"/>
</dbReference>
<sequence length="695" mass="79146">LMKSLRSSELEECHKATGNACETTCEWLLESPEYRNWSIASNYEREGGAFLWIKGNAGSGKSTLMKFAFTHHHTKHRNHHVIAHFLSTGTDAHKTINGVYKSLLLQVFEGMECVPCGAPALEEWMRREHSTWHTSVLRELLEYFVPRFGRPLHCFIDALDEYKSSEVRDLTMFFAKLAELCTKKKASFRLCVSSTPNIDIPDLKWPSISLEEQEGHKQDILKYAEHTLRIHHSAFARDVQSEVQRKASGNFLWAKLVVDILNKEIDYYRTGSPSGRLDSLPKGLSELYRHVLTCSLEETERGNLHLCIESILCSQKPPTPVEVYQRIIADRNPHALWEMVKGYKNLSNENTAKQYILDVSKGLIEIAGFHKQNVWFIHKSIPEFLRSTEWINQRKHDAQDVFEGNSHGRQKQHYQTLLENFAFGGPAIGHNIASTREYATNHRQQYNGTITTLLTPAVENILYNANEAEKEGVSQLEFLQNFPLIQYIHAVNIISQQQVYTPEASLMYILFEQNWPALITAHVRYLSYLEPEQELYGTPFFAALAKGNWDTIRTVFHMEFSYPREYRNFLNRYSVDDAQIDLAGDAAFTALIHAVEGSQESTVTMLLRANIEFIDRKDEHGRTPLLIAASRGTTRVVQIILERGPNMESKDNDGRTPLALAALGGSLDVVALLCSYANINVDSQDNLGRTPLSLA</sequence>
<dbReference type="InterPro" id="IPR027417">
    <property type="entry name" value="P-loop_NTPase"/>
</dbReference>
<evidence type="ECO:0000313" key="4">
    <source>
        <dbReference type="EMBL" id="KAF2789377.1"/>
    </source>
</evidence>
<feature type="non-terminal residue" evidence="4">
    <location>
        <position position="695"/>
    </location>
</feature>
<dbReference type="Proteomes" id="UP000799757">
    <property type="component" value="Unassembled WGS sequence"/>
</dbReference>
<dbReference type="PROSITE" id="PS50088">
    <property type="entry name" value="ANK_REPEAT"/>
    <property type="match status" value="1"/>
</dbReference>
<proteinExistence type="predicted"/>
<keyword evidence="1" id="KW-0677">Repeat</keyword>
<dbReference type="Gene3D" id="1.25.40.20">
    <property type="entry name" value="Ankyrin repeat-containing domain"/>
    <property type="match status" value="1"/>
</dbReference>
<dbReference type="EMBL" id="MU002142">
    <property type="protein sequence ID" value="KAF2789377.1"/>
    <property type="molecule type" value="Genomic_DNA"/>
</dbReference>
<dbReference type="SMART" id="SM00248">
    <property type="entry name" value="ANK"/>
    <property type="match status" value="4"/>
</dbReference>
<keyword evidence="2" id="KW-0040">ANK repeat</keyword>
<evidence type="ECO:0000313" key="5">
    <source>
        <dbReference type="Proteomes" id="UP000799757"/>
    </source>
</evidence>
<evidence type="ECO:0000259" key="3">
    <source>
        <dbReference type="Pfam" id="PF24883"/>
    </source>
</evidence>
<reference evidence="4" key="1">
    <citation type="journal article" date="2020" name="Stud. Mycol.">
        <title>101 Dothideomycetes genomes: a test case for predicting lifestyles and emergence of pathogens.</title>
        <authorList>
            <person name="Haridas S."/>
            <person name="Albert R."/>
            <person name="Binder M."/>
            <person name="Bloem J."/>
            <person name="Labutti K."/>
            <person name="Salamov A."/>
            <person name="Andreopoulos B."/>
            <person name="Baker S."/>
            <person name="Barry K."/>
            <person name="Bills G."/>
            <person name="Bluhm B."/>
            <person name="Cannon C."/>
            <person name="Castanera R."/>
            <person name="Culley D."/>
            <person name="Daum C."/>
            <person name="Ezra D."/>
            <person name="Gonzalez J."/>
            <person name="Henrissat B."/>
            <person name="Kuo A."/>
            <person name="Liang C."/>
            <person name="Lipzen A."/>
            <person name="Lutzoni F."/>
            <person name="Magnuson J."/>
            <person name="Mondo S."/>
            <person name="Nolan M."/>
            <person name="Ohm R."/>
            <person name="Pangilinan J."/>
            <person name="Park H.-J."/>
            <person name="Ramirez L."/>
            <person name="Alfaro M."/>
            <person name="Sun H."/>
            <person name="Tritt A."/>
            <person name="Yoshinaga Y."/>
            <person name="Zwiers L.-H."/>
            <person name="Turgeon B."/>
            <person name="Goodwin S."/>
            <person name="Spatafora J."/>
            <person name="Crous P."/>
            <person name="Grigoriev I."/>
        </authorList>
    </citation>
    <scope>NUCLEOTIDE SEQUENCE</scope>
    <source>
        <strain evidence="4">CBS 109.77</strain>
    </source>
</reference>
<dbReference type="InterPro" id="IPR002110">
    <property type="entry name" value="Ankyrin_rpt"/>
</dbReference>
<dbReference type="InterPro" id="IPR036770">
    <property type="entry name" value="Ankyrin_rpt-contain_sf"/>
</dbReference>
<feature type="non-terminal residue" evidence="4">
    <location>
        <position position="1"/>
    </location>
</feature>
<accession>A0A6A6X0E2</accession>